<dbReference type="AlphaFoldDB" id="A0A4R5MAW2"/>
<dbReference type="InterPro" id="IPR001650">
    <property type="entry name" value="Helicase_C-like"/>
</dbReference>
<evidence type="ECO:0000259" key="9">
    <source>
        <dbReference type="PROSITE" id="PS51192"/>
    </source>
</evidence>
<dbReference type="InterPro" id="IPR050079">
    <property type="entry name" value="DEAD_box_RNA_helicase"/>
</dbReference>
<dbReference type="EMBL" id="SMRP01000005">
    <property type="protein sequence ID" value="TDG23597.1"/>
    <property type="molecule type" value="Genomic_DNA"/>
</dbReference>
<sequence>MTSSNTQSPLDAIANDALGLDAAAASPEAAVQADETPAGPTFASLGLSPEIVSALTAAGYKAPTPVQERAIPAAIAGRDLLVSSPTGSGKTAAFMLPAIERFAQIQKTQAAQPREPRPQGQPGQQGQADRRQRRPQQPVARPGLLVLTPTRELAMQVTTAASTYGKHLRRLRTVSILGGVAYGQQLMLLAKNPEILVATPGRLLDHLERGRIDLSELKMLVLDEADRMLDMGFIDDIDTIVAATPESRQTMLFSATLDGKIASITGRLLKNPERIEIVRKVEAASNIAQTVHYVDDRDHKDRLLDHLLRDESLDQAVVFTATKMDADQLAGKLADAGFESAALHGDLPQGARNRTIRALRERRVRVLVATDVAARGIDIPGITHVFNYDLPKFAEDYVHRIGRTGRAGRSGTAVSLVHHAEQGALKRIERFVRSPLPVNVIEGFEPRKAPPANRGFGGRGRPGGGNGGGRRFGGNGNGKPGGYGNRGGNGGERSFGDRPQGDRPQGERSFGDRSNGDRNGNSWGNRSEGSRGGYGASRGEGNGNGNSRGGYSQPRGEGFGRSREGYSARRNDGPRGARRDS</sequence>
<dbReference type="PROSITE" id="PS51195">
    <property type="entry name" value="Q_MOTIF"/>
    <property type="match status" value="1"/>
</dbReference>
<dbReference type="Pfam" id="PF00270">
    <property type="entry name" value="DEAD"/>
    <property type="match status" value="1"/>
</dbReference>
<dbReference type="Proteomes" id="UP000295722">
    <property type="component" value="Unassembled WGS sequence"/>
</dbReference>
<reference evidence="12 13" key="1">
    <citation type="submission" date="2019-03" db="EMBL/GenBank/DDBJ databases">
        <title>Paraburkholderia sp. 4M-K11, isolated from subtropical forest soil.</title>
        <authorList>
            <person name="Gao Z.-H."/>
            <person name="Qiu L.-H."/>
        </authorList>
    </citation>
    <scope>NUCLEOTIDE SEQUENCE [LARGE SCALE GENOMIC DNA]</scope>
    <source>
        <strain evidence="12 13">4M-K11</strain>
    </source>
</reference>
<evidence type="ECO:0000256" key="5">
    <source>
        <dbReference type="ARBA" id="ARBA00038437"/>
    </source>
</evidence>
<feature type="compositionally biased region" description="Basic and acidic residues" evidence="8">
    <location>
        <begin position="558"/>
        <end position="581"/>
    </location>
</feature>
<name>A0A4R5MAW2_9BURK</name>
<dbReference type="GO" id="GO:0016787">
    <property type="term" value="F:hydrolase activity"/>
    <property type="evidence" value="ECO:0007669"/>
    <property type="project" value="UniProtKB-KW"/>
</dbReference>
<organism evidence="12 13">
    <name type="scientific">Paraburkholderia silviterrae</name>
    <dbReference type="NCBI Taxonomy" id="2528715"/>
    <lineage>
        <taxon>Bacteria</taxon>
        <taxon>Pseudomonadati</taxon>
        <taxon>Pseudomonadota</taxon>
        <taxon>Betaproteobacteria</taxon>
        <taxon>Burkholderiales</taxon>
        <taxon>Burkholderiaceae</taxon>
        <taxon>Paraburkholderia</taxon>
    </lineage>
</organism>
<dbReference type="GO" id="GO:0005524">
    <property type="term" value="F:ATP binding"/>
    <property type="evidence" value="ECO:0007669"/>
    <property type="project" value="UniProtKB-KW"/>
</dbReference>
<dbReference type="PROSITE" id="PS51192">
    <property type="entry name" value="HELICASE_ATP_BIND_1"/>
    <property type="match status" value="1"/>
</dbReference>
<feature type="compositionally biased region" description="Basic and acidic residues" evidence="8">
    <location>
        <begin position="494"/>
        <end position="516"/>
    </location>
</feature>
<dbReference type="OrthoDB" id="5297934at2"/>
<comment type="caution">
    <text evidence="12">The sequence shown here is derived from an EMBL/GenBank/DDBJ whole genome shotgun (WGS) entry which is preliminary data.</text>
</comment>
<comment type="similarity">
    <text evidence="5 7">Belongs to the DEAD box helicase family.</text>
</comment>
<dbReference type="PROSITE" id="PS00039">
    <property type="entry name" value="DEAD_ATP_HELICASE"/>
    <property type="match status" value="1"/>
</dbReference>
<dbReference type="Pfam" id="PF00271">
    <property type="entry name" value="Helicase_C"/>
    <property type="match status" value="1"/>
</dbReference>
<keyword evidence="13" id="KW-1185">Reference proteome</keyword>
<feature type="short sequence motif" description="Q motif" evidence="6">
    <location>
        <begin position="40"/>
        <end position="68"/>
    </location>
</feature>
<evidence type="ECO:0000256" key="4">
    <source>
        <dbReference type="ARBA" id="ARBA00022840"/>
    </source>
</evidence>
<keyword evidence="2 7" id="KW-0378">Hydrolase</keyword>
<dbReference type="SUPFAM" id="SSF52540">
    <property type="entry name" value="P-loop containing nucleoside triphosphate hydrolases"/>
    <property type="match status" value="1"/>
</dbReference>
<feature type="domain" description="Helicase C-terminal" evidence="10">
    <location>
        <begin position="302"/>
        <end position="452"/>
    </location>
</feature>
<keyword evidence="3 7" id="KW-0347">Helicase</keyword>
<gene>
    <name evidence="12" type="ORF">EYW47_12695</name>
</gene>
<dbReference type="InterPro" id="IPR044742">
    <property type="entry name" value="DEAD/DEAH_RhlB"/>
</dbReference>
<feature type="compositionally biased region" description="Gly residues" evidence="8">
    <location>
        <begin position="530"/>
        <end position="548"/>
    </location>
</feature>
<dbReference type="CDD" id="cd00268">
    <property type="entry name" value="DEADc"/>
    <property type="match status" value="1"/>
</dbReference>
<evidence type="ECO:0000313" key="13">
    <source>
        <dbReference type="Proteomes" id="UP000295722"/>
    </source>
</evidence>
<feature type="compositionally biased region" description="Gly residues" evidence="8">
    <location>
        <begin position="455"/>
        <end position="493"/>
    </location>
</feature>
<evidence type="ECO:0000256" key="2">
    <source>
        <dbReference type="ARBA" id="ARBA00022801"/>
    </source>
</evidence>
<dbReference type="InterPro" id="IPR011545">
    <property type="entry name" value="DEAD/DEAH_box_helicase_dom"/>
</dbReference>
<dbReference type="CDD" id="cd18787">
    <property type="entry name" value="SF2_C_DEAD"/>
    <property type="match status" value="1"/>
</dbReference>
<evidence type="ECO:0000259" key="11">
    <source>
        <dbReference type="PROSITE" id="PS51195"/>
    </source>
</evidence>
<dbReference type="Gene3D" id="3.40.50.300">
    <property type="entry name" value="P-loop containing nucleotide triphosphate hydrolases"/>
    <property type="match status" value="2"/>
</dbReference>
<dbReference type="RefSeq" id="WP_133195202.1">
    <property type="nucleotide sequence ID" value="NZ_JBHUCW010000006.1"/>
</dbReference>
<dbReference type="GO" id="GO:0005829">
    <property type="term" value="C:cytosol"/>
    <property type="evidence" value="ECO:0007669"/>
    <property type="project" value="TreeGrafter"/>
</dbReference>
<dbReference type="PROSITE" id="PS51194">
    <property type="entry name" value="HELICASE_CTER"/>
    <property type="match status" value="1"/>
</dbReference>
<dbReference type="SMART" id="SM00487">
    <property type="entry name" value="DEXDc"/>
    <property type="match status" value="1"/>
</dbReference>
<dbReference type="InterPro" id="IPR027417">
    <property type="entry name" value="P-loop_NTPase"/>
</dbReference>
<evidence type="ECO:0000256" key="1">
    <source>
        <dbReference type="ARBA" id="ARBA00022741"/>
    </source>
</evidence>
<dbReference type="PANTHER" id="PTHR47959:SF17">
    <property type="entry name" value="ATP-DEPENDENT RNA HELICASE DEAD BOX FAMILY"/>
    <property type="match status" value="1"/>
</dbReference>
<dbReference type="PANTHER" id="PTHR47959">
    <property type="entry name" value="ATP-DEPENDENT RNA HELICASE RHLE-RELATED"/>
    <property type="match status" value="1"/>
</dbReference>
<feature type="region of interest" description="Disordered" evidence="8">
    <location>
        <begin position="443"/>
        <end position="581"/>
    </location>
</feature>
<dbReference type="InterPro" id="IPR000629">
    <property type="entry name" value="RNA-helicase_DEAD-box_CS"/>
</dbReference>
<dbReference type="InterPro" id="IPR014014">
    <property type="entry name" value="RNA_helicase_DEAD_Q_motif"/>
</dbReference>
<evidence type="ECO:0000313" key="12">
    <source>
        <dbReference type="EMBL" id="TDG23597.1"/>
    </source>
</evidence>
<evidence type="ECO:0000256" key="6">
    <source>
        <dbReference type="PROSITE-ProRule" id="PRU00552"/>
    </source>
</evidence>
<evidence type="ECO:0000259" key="10">
    <source>
        <dbReference type="PROSITE" id="PS51194"/>
    </source>
</evidence>
<proteinExistence type="inferred from homology"/>
<dbReference type="SMART" id="SM00490">
    <property type="entry name" value="HELICc"/>
    <property type="match status" value="1"/>
</dbReference>
<feature type="compositionally biased region" description="Low complexity" evidence="8">
    <location>
        <begin position="109"/>
        <end position="127"/>
    </location>
</feature>
<feature type="region of interest" description="Disordered" evidence="8">
    <location>
        <begin position="106"/>
        <end position="145"/>
    </location>
</feature>
<keyword evidence="4 7" id="KW-0067">ATP-binding</keyword>
<keyword evidence="1 7" id="KW-0547">Nucleotide-binding</keyword>
<protein>
    <submittedName>
        <fullName evidence="12">DEAD/DEAH box helicase</fullName>
    </submittedName>
</protein>
<dbReference type="InterPro" id="IPR014001">
    <property type="entry name" value="Helicase_ATP-bd"/>
</dbReference>
<evidence type="ECO:0000256" key="8">
    <source>
        <dbReference type="SAM" id="MobiDB-lite"/>
    </source>
</evidence>
<dbReference type="GO" id="GO:0003676">
    <property type="term" value="F:nucleic acid binding"/>
    <property type="evidence" value="ECO:0007669"/>
    <property type="project" value="InterPro"/>
</dbReference>
<evidence type="ECO:0000256" key="3">
    <source>
        <dbReference type="ARBA" id="ARBA00022806"/>
    </source>
</evidence>
<accession>A0A4R5MAW2</accession>
<feature type="domain" description="Helicase ATP-binding" evidence="9">
    <location>
        <begin position="71"/>
        <end position="275"/>
    </location>
</feature>
<evidence type="ECO:0000256" key="7">
    <source>
        <dbReference type="RuleBase" id="RU000492"/>
    </source>
</evidence>
<dbReference type="GO" id="GO:0003724">
    <property type="term" value="F:RNA helicase activity"/>
    <property type="evidence" value="ECO:0007669"/>
    <property type="project" value="InterPro"/>
</dbReference>
<feature type="domain" description="DEAD-box RNA helicase Q" evidence="11">
    <location>
        <begin position="40"/>
        <end position="68"/>
    </location>
</feature>